<evidence type="ECO:0000313" key="2">
    <source>
        <dbReference type="EMBL" id="XAG70856.1"/>
    </source>
</evidence>
<name>A0AAU6UC38_UNCXX</name>
<sequence>MFSFYLLAWRRYFDFSGFSSRKEFWMFMWVHLLVTLMCIALDVRLDDMTWLDMGYGVASAIPVVALVVRRLHDIDRSGWWGCVFFVPVIGPFVLIYFLSQQGDSYAQSARRT</sequence>
<gene>
    <name evidence="2" type="ORF">MRM75_07825</name>
</gene>
<organism evidence="2">
    <name type="scientific">bacterium 19CA06SA08-2</name>
    <dbReference type="NCBI Taxonomy" id="2920658"/>
    <lineage>
        <taxon>Bacteria</taxon>
    </lineage>
</organism>
<feature type="transmembrane region" description="Helical" evidence="1">
    <location>
        <begin position="24"/>
        <end position="41"/>
    </location>
</feature>
<dbReference type="Pfam" id="PF05656">
    <property type="entry name" value="DUF805"/>
    <property type="match status" value="1"/>
</dbReference>
<dbReference type="GO" id="GO:0005886">
    <property type="term" value="C:plasma membrane"/>
    <property type="evidence" value="ECO:0007669"/>
    <property type="project" value="TreeGrafter"/>
</dbReference>
<proteinExistence type="predicted"/>
<dbReference type="PANTHER" id="PTHR34980">
    <property type="entry name" value="INNER MEMBRANE PROTEIN-RELATED-RELATED"/>
    <property type="match status" value="1"/>
</dbReference>
<keyword evidence="1" id="KW-0812">Transmembrane</keyword>
<evidence type="ECO:0000256" key="1">
    <source>
        <dbReference type="SAM" id="Phobius"/>
    </source>
</evidence>
<feature type="transmembrane region" description="Helical" evidence="1">
    <location>
        <begin position="53"/>
        <end position="72"/>
    </location>
</feature>
<dbReference type="AlphaFoldDB" id="A0AAU6UC38"/>
<protein>
    <submittedName>
        <fullName evidence="2">DUF805 domain-containing protein</fullName>
    </submittedName>
</protein>
<dbReference type="PANTHER" id="PTHR34980:SF2">
    <property type="entry name" value="INNER MEMBRANE PROTEIN YHAH-RELATED"/>
    <property type="match status" value="1"/>
</dbReference>
<keyword evidence="1" id="KW-1133">Transmembrane helix</keyword>
<dbReference type="EMBL" id="CP095353">
    <property type="protein sequence ID" value="XAG70856.1"/>
    <property type="molecule type" value="Genomic_DNA"/>
</dbReference>
<reference evidence="2" key="1">
    <citation type="submission" date="2022-03" db="EMBL/GenBank/DDBJ databases">
        <title>Sea Food Isolates.</title>
        <authorList>
            <person name="Li c."/>
        </authorList>
    </citation>
    <scope>NUCLEOTIDE SEQUENCE</scope>
    <source>
        <strain evidence="2">19CA06SA08-2</strain>
    </source>
</reference>
<accession>A0AAU6UC38</accession>
<dbReference type="InterPro" id="IPR008523">
    <property type="entry name" value="DUF805"/>
</dbReference>
<feature type="transmembrane region" description="Helical" evidence="1">
    <location>
        <begin position="78"/>
        <end position="98"/>
    </location>
</feature>
<keyword evidence="1" id="KW-0472">Membrane</keyword>